<feature type="region of interest" description="Disordered" evidence="4">
    <location>
        <begin position="1"/>
        <end position="33"/>
    </location>
</feature>
<dbReference type="PROSITE" id="PS50043">
    <property type="entry name" value="HTH_LUXR_2"/>
    <property type="match status" value="1"/>
</dbReference>
<keyword evidence="7" id="KW-1185">Reference proteome</keyword>
<dbReference type="PANTHER" id="PTHR44688:SF16">
    <property type="entry name" value="DNA-BINDING TRANSCRIPTIONAL ACTIVATOR DEVR_DOSR"/>
    <property type="match status" value="1"/>
</dbReference>
<keyword evidence="1" id="KW-0805">Transcription regulation</keyword>
<evidence type="ECO:0000256" key="1">
    <source>
        <dbReference type="ARBA" id="ARBA00023015"/>
    </source>
</evidence>
<feature type="compositionally biased region" description="Low complexity" evidence="4">
    <location>
        <begin position="441"/>
        <end position="453"/>
    </location>
</feature>
<evidence type="ECO:0000256" key="4">
    <source>
        <dbReference type="SAM" id="MobiDB-lite"/>
    </source>
</evidence>
<dbReference type="EMBL" id="CP119108">
    <property type="protein sequence ID" value="WEG08114.1"/>
    <property type="molecule type" value="Genomic_DNA"/>
</dbReference>
<evidence type="ECO:0000259" key="5">
    <source>
        <dbReference type="PROSITE" id="PS50043"/>
    </source>
</evidence>
<proteinExistence type="predicted"/>
<evidence type="ECO:0000313" key="6">
    <source>
        <dbReference type="EMBL" id="WEG08114.1"/>
    </source>
</evidence>
<dbReference type="RefSeq" id="WP_275277451.1">
    <property type="nucleotide sequence ID" value="NZ_CP119108.1"/>
</dbReference>
<sequence length="531" mass="55314">MSTIAAQTVARTRPFAEPGRAGPAGTEALHALGDPPDDDVMARAEASWQAGDIDGAAVLLDGTADDGDPAVATLLSAVWAARAMMPVAADIAQRAGDDGALATAGATQIAAGRLDAPPAAAADTAPTTLGIALAALTAGLRSSLEPEVPADTLSELARASRLYTCARAATPVPELPAVIAAAAAVGLGELPTATAVIDAAVAEGQGGAWARRRLLLWQAWLAVQCEQPGQAQESLRAAQEIDHAFTPRDRFIETAVRVALTRRYEEVAELELLWAQVRNEVQQIDVDLFLLLPLATMISAVARIGDDRTLAPLQAEALDLLARLGSPPAWSAHLRWAGIQQGILLDHPDMLAPHAHALVEAAAHSAIAATMARAGRLWTAVLAGHVDPDAVELSATELAECGLAWDGARLAGHGAARSDDRRVSARLLACARHLHPPTPTTPAAAPAESSTPAPVHPAGLSDREIEVARLVVEGRTYAEIGAAIFISPRTVEHHIARIRQRLQATTRSDLVARLRVVLTEMDAAQAATAEG</sequence>
<dbReference type="Pfam" id="PF00196">
    <property type="entry name" value="GerE"/>
    <property type="match status" value="1"/>
</dbReference>
<accession>A0ABY8BVB7</accession>
<keyword evidence="2" id="KW-0238">DNA-binding</keyword>
<evidence type="ECO:0000256" key="2">
    <source>
        <dbReference type="ARBA" id="ARBA00023125"/>
    </source>
</evidence>
<dbReference type="PROSITE" id="PS00622">
    <property type="entry name" value="HTH_LUXR_1"/>
    <property type="match status" value="1"/>
</dbReference>
<evidence type="ECO:0000313" key="7">
    <source>
        <dbReference type="Proteomes" id="UP001214553"/>
    </source>
</evidence>
<dbReference type="SMART" id="SM00421">
    <property type="entry name" value="HTH_LUXR"/>
    <property type="match status" value="1"/>
</dbReference>
<dbReference type="PRINTS" id="PR00038">
    <property type="entry name" value="HTHLUXR"/>
</dbReference>
<dbReference type="PANTHER" id="PTHR44688">
    <property type="entry name" value="DNA-BINDING TRANSCRIPTIONAL ACTIVATOR DEVR_DOSR"/>
    <property type="match status" value="1"/>
</dbReference>
<feature type="compositionally biased region" description="Polar residues" evidence="4">
    <location>
        <begin position="1"/>
        <end position="10"/>
    </location>
</feature>
<dbReference type="InterPro" id="IPR016032">
    <property type="entry name" value="Sig_transdc_resp-reg_C-effctor"/>
</dbReference>
<feature type="domain" description="HTH luxR-type" evidence="5">
    <location>
        <begin position="453"/>
        <end position="518"/>
    </location>
</feature>
<feature type="region of interest" description="Disordered" evidence="4">
    <location>
        <begin position="434"/>
        <end position="458"/>
    </location>
</feature>
<evidence type="ECO:0000256" key="3">
    <source>
        <dbReference type="ARBA" id="ARBA00023163"/>
    </source>
</evidence>
<dbReference type="Gene3D" id="1.10.10.10">
    <property type="entry name" value="Winged helix-like DNA-binding domain superfamily/Winged helix DNA-binding domain"/>
    <property type="match status" value="1"/>
</dbReference>
<dbReference type="SUPFAM" id="SSF46894">
    <property type="entry name" value="C-terminal effector domain of the bipartite response regulators"/>
    <property type="match status" value="1"/>
</dbReference>
<reference evidence="6 7" key="1">
    <citation type="submission" date="2023-03" db="EMBL/GenBank/DDBJ databases">
        <title>Genome sequence of Microbacterium sp. KACC 23027.</title>
        <authorList>
            <person name="Kim S."/>
            <person name="Heo J."/>
            <person name="Kwon S.-W."/>
        </authorList>
    </citation>
    <scope>NUCLEOTIDE SEQUENCE [LARGE SCALE GENOMIC DNA]</scope>
    <source>
        <strain evidence="6 7">KACC 23027</strain>
    </source>
</reference>
<dbReference type="Proteomes" id="UP001214553">
    <property type="component" value="Chromosome"/>
</dbReference>
<protein>
    <submittedName>
        <fullName evidence="6">LuxR C-terminal-related transcriptional regulator</fullName>
    </submittedName>
</protein>
<organism evidence="6 7">
    <name type="scientific">Microbacterium horticulturae</name>
    <dbReference type="NCBI Taxonomy" id="3028316"/>
    <lineage>
        <taxon>Bacteria</taxon>
        <taxon>Bacillati</taxon>
        <taxon>Actinomycetota</taxon>
        <taxon>Actinomycetes</taxon>
        <taxon>Micrococcales</taxon>
        <taxon>Microbacteriaceae</taxon>
        <taxon>Microbacterium</taxon>
    </lineage>
</organism>
<name>A0ABY8BVB7_9MICO</name>
<keyword evidence="3" id="KW-0804">Transcription</keyword>
<gene>
    <name evidence="6" type="ORF">PU630_12815</name>
</gene>
<dbReference type="InterPro" id="IPR036388">
    <property type="entry name" value="WH-like_DNA-bd_sf"/>
</dbReference>
<dbReference type="InterPro" id="IPR000792">
    <property type="entry name" value="Tscrpt_reg_LuxR_C"/>
</dbReference>
<dbReference type="CDD" id="cd06170">
    <property type="entry name" value="LuxR_C_like"/>
    <property type="match status" value="1"/>
</dbReference>